<comment type="function">
    <text evidence="6 8">Catalyzes the conversion of glucosamine-6-phosphate to glucosamine-1-phosphate.</text>
</comment>
<dbReference type="Proteomes" id="UP000809829">
    <property type="component" value="Unassembled WGS sequence"/>
</dbReference>
<dbReference type="GO" id="GO:0008966">
    <property type="term" value="F:phosphoglucosamine mutase activity"/>
    <property type="evidence" value="ECO:0007669"/>
    <property type="project" value="UniProtKB-EC"/>
</dbReference>
<dbReference type="HAMAP" id="MF_01554_B">
    <property type="entry name" value="GlmM_B"/>
    <property type="match status" value="1"/>
</dbReference>
<feature type="active site" description="Phosphoserine intermediate" evidence="6">
    <location>
        <position position="100"/>
    </location>
</feature>
<evidence type="ECO:0000259" key="11">
    <source>
        <dbReference type="Pfam" id="PF02879"/>
    </source>
</evidence>
<dbReference type="InterPro" id="IPR050060">
    <property type="entry name" value="Phosphoglucosamine_mutase"/>
</dbReference>
<evidence type="ECO:0000259" key="10">
    <source>
        <dbReference type="Pfam" id="PF02878"/>
    </source>
</evidence>
<feature type="binding site" description="via phosphate group" evidence="6">
    <location>
        <position position="100"/>
    </location>
    <ligand>
        <name>Mg(2+)</name>
        <dbReference type="ChEBI" id="CHEBI:18420"/>
    </ligand>
</feature>
<feature type="domain" description="Alpha-D-phosphohexomutase C-terminal" evidence="9">
    <location>
        <begin position="373"/>
        <end position="439"/>
    </location>
</feature>
<dbReference type="EMBL" id="JAFBFC010000012">
    <property type="protein sequence ID" value="MBM7705005.1"/>
    <property type="molecule type" value="Genomic_DNA"/>
</dbReference>
<dbReference type="PANTHER" id="PTHR42946:SF1">
    <property type="entry name" value="PHOSPHOGLUCOMUTASE (ALPHA-D-GLUCOSE-1,6-BISPHOSPHATE-DEPENDENT)"/>
    <property type="match status" value="1"/>
</dbReference>
<name>A0ABS2QZZ2_9BACI</name>
<reference evidence="13 14" key="1">
    <citation type="submission" date="2021-01" db="EMBL/GenBank/DDBJ databases">
        <title>Genomic Encyclopedia of Type Strains, Phase IV (KMG-IV): sequencing the most valuable type-strain genomes for metagenomic binning, comparative biology and taxonomic classification.</title>
        <authorList>
            <person name="Goeker M."/>
        </authorList>
    </citation>
    <scope>NUCLEOTIDE SEQUENCE [LARGE SCALE GENOMIC DNA]</scope>
    <source>
        <strain evidence="13 14">DSM 104297</strain>
    </source>
</reference>
<sequence length="448" mass="48049">MGKYFGTDGVRGIANSELTPELAFKIGRFGGYVLTKDAERPKVLIGRDTRISGHMLEGALVAGLLSIGAEVMRLGVISTPGVSYLTKALGAQAGVMISASHNPVQDNGIKFFGPDGFKLSDDQELEIEALLDGPVDGLPRPVGKELGQVNDYFEGGQKYLQFLKQTVDEDFSGIHVALDCAHGATSSLAAHLFADLEADISTMGASPNGLNINDGVGSTHPEALAAFLKEKGANVGLAFDGDGDRLIAVDENGEIVDGDQIMFICAKYLSEQGRLKHNTVVSTVMSNLGFYKGLEASEIKSAQTAVGDRYVVEEMKAKGYNLGGEQSGHIIFLDYNTTGDGMLSAIQLVNIMKATNKPLSELANEMKKFPQLLVNIKVTDKNKVAENEKVKAIIEDVEAQMAGNGRVLVRPSGTEPLVRVMVEAPTDEECKEYVYKIAEVVKQEMGLE</sequence>
<evidence type="ECO:0000256" key="7">
    <source>
        <dbReference type="RuleBase" id="RU004326"/>
    </source>
</evidence>
<comment type="catalytic activity">
    <reaction evidence="6 8">
        <text>alpha-D-glucosamine 1-phosphate = D-glucosamine 6-phosphate</text>
        <dbReference type="Rhea" id="RHEA:23424"/>
        <dbReference type="ChEBI" id="CHEBI:58516"/>
        <dbReference type="ChEBI" id="CHEBI:58725"/>
        <dbReference type="EC" id="5.4.2.10"/>
    </reaction>
</comment>
<accession>A0ABS2QZZ2</accession>
<evidence type="ECO:0000313" key="13">
    <source>
        <dbReference type="EMBL" id="MBM7705005.1"/>
    </source>
</evidence>
<comment type="caution">
    <text evidence="13">The sequence shown here is derived from an EMBL/GenBank/DDBJ whole genome shotgun (WGS) entry which is preliminary data.</text>
</comment>
<dbReference type="RefSeq" id="WP_205188990.1">
    <property type="nucleotide sequence ID" value="NZ_JAFBFC010000012.1"/>
</dbReference>
<dbReference type="SUPFAM" id="SSF53738">
    <property type="entry name" value="Phosphoglucomutase, first 3 domains"/>
    <property type="match status" value="3"/>
</dbReference>
<dbReference type="InterPro" id="IPR005841">
    <property type="entry name" value="Alpha-D-phosphohexomutase_SF"/>
</dbReference>
<feature type="modified residue" description="Phosphoserine" evidence="6">
    <location>
        <position position="100"/>
    </location>
</feature>
<organism evidence="13 14">
    <name type="scientific">Priestia iocasae</name>
    <dbReference type="NCBI Taxonomy" id="2291674"/>
    <lineage>
        <taxon>Bacteria</taxon>
        <taxon>Bacillati</taxon>
        <taxon>Bacillota</taxon>
        <taxon>Bacilli</taxon>
        <taxon>Bacillales</taxon>
        <taxon>Bacillaceae</taxon>
        <taxon>Priestia</taxon>
    </lineage>
</organism>
<evidence type="ECO:0000259" key="9">
    <source>
        <dbReference type="Pfam" id="PF00408"/>
    </source>
</evidence>
<gene>
    <name evidence="6" type="primary">glmM</name>
    <name evidence="13" type="ORF">JOC83_003891</name>
</gene>
<dbReference type="Pfam" id="PF02878">
    <property type="entry name" value="PGM_PMM_I"/>
    <property type="match status" value="1"/>
</dbReference>
<evidence type="ECO:0000256" key="8">
    <source>
        <dbReference type="RuleBase" id="RU004327"/>
    </source>
</evidence>
<dbReference type="Gene3D" id="3.40.120.10">
    <property type="entry name" value="Alpha-D-Glucose-1,6-Bisphosphate, subunit A, domain 3"/>
    <property type="match status" value="3"/>
</dbReference>
<dbReference type="InterPro" id="IPR016066">
    <property type="entry name" value="A-D-PHexomutase_CS"/>
</dbReference>
<keyword evidence="14" id="KW-1185">Reference proteome</keyword>
<dbReference type="Pfam" id="PF02880">
    <property type="entry name" value="PGM_PMM_III"/>
    <property type="match status" value="1"/>
</dbReference>
<dbReference type="SUPFAM" id="SSF55957">
    <property type="entry name" value="Phosphoglucomutase, C-terminal domain"/>
    <property type="match status" value="1"/>
</dbReference>
<dbReference type="InterPro" id="IPR016055">
    <property type="entry name" value="A-D-PHexomutase_a/b/a-I/II/III"/>
</dbReference>
<feature type="domain" description="Alpha-D-phosphohexomutase alpha/beta/alpha" evidence="10">
    <location>
        <begin position="3"/>
        <end position="131"/>
    </location>
</feature>
<evidence type="ECO:0000259" key="12">
    <source>
        <dbReference type="Pfam" id="PF02880"/>
    </source>
</evidence>
<dbReference type="PROSITE" id="PS00710">
    <property type="entry name" value="PGM_PMM"/>
    <property type="match status" value="1"/>
</dbReference>
<dbReference type="Pfam" id="PF02879">
    <property type="entry name" value="PGM_PMM_II"/>
    <property type="match status" value="1"/>
</dbReference>
<keyword evidence="3 6" id="KW-0479">Metal-binding</keyword>
<dbReference type="InterPro" id="IPR005845">
    <property type="entry name" value="A-D-PHexomutase_a/b/a-II"/>
</dbReference>
<dbReference type="NCBIfam" id="NF008139">
    <property type="entry name" value="PRK10887.1"/>
    <property type="match status" value="1"/>
</dbReference>
<evidence type="ECO:0000256" key="4">
    <source>
        <dbReference type="ARBA" id="ARBA00022842"/>
    </source>
</evidence>
<comment type="cofactor">
    <cofactor evidence="6">
        <name>Mg(2+)</name>
        <dbReference type="ChEBI" id="CHEBI:18420"/>
    </cofactor>
    <text evidence="6">Binds 1 Mg(2+) ion per subunit.</text>
</comment>
<feature type="binding site" evidence="6">
    <location>
        <position position="242"/>
    </location>
    <ligand>
        <name>Mg(2+)</name>
        <dbReference type="ChEBI" id="CHEBI:18420"/>
    </ligand>
</feature>
<evidence type="ECO:0000313" key="14">
    <source>
        <dbReference type="Proteomes" id="UP000809829"/>
    </source>
</evidence>
<feature type="domain" description="Alpha-D-phosphohexomutase alpha/beta/alpha" evidence="12">
    <location>
        <begin position="257"/>
        <end position="368"/>
    </location>
</feature>
<dbReference type="InterPro" id="IPR036900">
    <property type="entry name" value="A-D-PHexomutase_C_sf"/>
</dbReference>
<dbReference type="EC" id="5.4.2.10" evidence="6 8"/>
<protein>
    <recommendedName>
        <fullName evidence="6 8">Phosphoglucosamine mutase</fullName>
        <ecNumber evidence="6 8">5.4.2.10</ecNumber>
    </recommendedName>
</protein>
<evidence type="ECO:0000256" key="2">
    <source>
        <dbReference type="ARBA" id="ARBA00022553"/>
    </source>
</evidence>
<evidence type="ECO:0000256" key="6">
    <source>
        <dbReference type="HAMAP-Rule" id="MF_01554"/>
    </source>
</evidence>
<feature type="binding site" evidence="6">
    <location>
        <position position="244"/>
    </location>
    <ligand>
        <name>Mg(2+)</name>
        <dbReference type="ChEBI" id="CHEBI:18420"/>
    </ligand>
</feature>
<feature type="domain" description="Alpha-D-phosphohexomutase alpha/beta/alpha" evidence="11">
    <location>
        <begin position="158"/>
        <end position="253"/>
    </location>
</feature>
<keyword evidence="2 6" id="KW-0597">Phosphoprotein</keyword>
<dbReference type="InterPro" id="IPR006352">
    <property type="entry name" value="GlmM_bact"/>
</dbReference>
<dbReference type="Gene3D" id="3.30.310.50">
    <property type="entry name" value="Alpha-D-phosphohexomutase, C-terminal domain"/>
    <property type="match status" value="1"/>
</dbReference>
<keyword evidence="5 6" id="KW-0413">Isomerase</keyword>
<dbReference type="InterPro" id="IPR005843">
    <property type="entry name" value="A-D-PHexomutase_C"/>
</dbReference>
<evidence type="ECO:0000256" key="3">
    <source>
        <dbReference type="ARBA" id="ARBA00022723"/>
    </source>
</evidence>
<evidence type="ECO:0000256" key="5">
    <source>
        <dbReference type="ARBA" id="ARBA00023235"/>
    </source>
</evidence>
<keyword evidence="4 6" id="KW-0460">Magnesium</keyword>
<evidence type="ECO:0000256" key="1">
    <source>
        <dbReference type="ARBA" id="ARBA00010231"/>
    </source>
</evidence>
<dbReference type="CDD" id="cd05802">
    <property type="entry name" value="GlmM"/>
    <property type="match status" value="1"/>
</dbReference>
<dbReference type="Pfam" id="PF00408">
    <property type="entry name" value="PGM_PMM_IV"/>
    <property type="match status" value="1"/>
</dbReference>
<dbReference type="InterPro" id="IPR005846">
    <property type="entry name" value="A-D-PHexomutase_a/b/a-III"/>
</dbReference>
<comment type="similarity">
    <text evidence="1 6 7">Belongs to the phosphohexose mutase family.</text>
</comment>
<dbReference type="PRINTS" id="PR00509">
    <property type="entry name" value="PGMPMM"/>
</dbReference>
<comment type="PTM">
    <text evidence="6">Activated by phosphorylation.</text>
</comment>
<proteinExistence type="inferred from homology"/>
<feature type="binding site" evidence="6">
    <location>
        <position position="240"/>
    </location>
    <ligand>
        <name>Mg(2+)</name>
        <dbReference type="ChEBI" id="CHEBI:18420"/>
    </ligand>
</feature>
<dbReference type="InterPro" id="IPR005844">
    <property type="entry name" value="A-D-PHexomutase_a/b/a-I"/>
</dbReference>
<dbReference type="NCBIfam" id="TIGR01455">
    <property type="entry name" value="glmM"/>
    <property type="match status" value="1"/>
</dbReference>
<dbReference type="PANTHER" id="PTHR42946">
    <property type="entry name" value="PHOSPHOHEXOSE MUTASE"/>
    <property type="match status" value="1"/>
</dbReference>